<dbReference type="OrthoDB" id="196847at2759"/>
<evidence type="ECO:0000259" key="16">
    <source>
        <dbReference type="PROSITE" id="PS50975"/>
    </source>
</evidence>
<keyword evidence="4 15" id="KW-0436">Ligase</keyword>
<dbReference type="SMART" id="SM00878">
    <property type="entry name" value="Biotin_carb_C"/>
    <property type="match status" value="1"/>
</dbReference>
<dbReference type="PROSITE" id="PS00867">
    <property type="entry name" value="CPSASE_2"/>
    <property type="match status" value="1"/>
</dbReference>
<dbReference type="EMBL" id="KB454489">
    <property type="protein sequence ID" value="EME31878.1"/>
    <property type="molecule type" value="Genomic_DNA"/>
</dbReference>
<dbReference type="STRING" id="130081.M2Y778"/>
<accession>M2Y778</accession>
<feature type="domain" description="Biotin carboxylation" evidence="17">
    <location>
        <begin position="92"/>
        <end position="542"/>
    </location>
</feature>
<evidence type="ECO:0000259" key="17">
    <source>
        <dbReference type="PROSITE" id="PS50979"/>
    </source>
</evidence>
<dbReference type="RefSeq" id="XP_005708398.1">
    <property type="nucleotide sequence ID" value="XM_005708341.1"/>
</dbReference>
<dbReference type="AlphaFoldDB" id="M2Y778"/>
<dbReference type="InterPro" id="IPR011764">
    <property type="entry name" value="Biotin_carboxylation_dom"/>
</dbReference>
<comment type="function">
    <text evidence="1 15">This protein is a component of the acetyl coenzyme A carboxylase complex; first, biotin carboxylase catalyzes the carboxylation of the carrier protein and then the transcarboxylase transfers the carboxyl group to form malonyl-CoA.</text>
</comment>
<dbReference type="InterPro" id="IPR011761">
    <property type="entry name" value="ATP-grasp"/>
</dbReference>
<reference evidence="19" key="1">
    <citation type="journal article" date="2013" name="Science">
        <title>Gene transfer from bacteria and archaea facilitated evolution of an extremophilic eukaryote.</title>
        <authorList>
            <person name="Schonknecht G."/>
            <person name="Chen W.H."/>
            <person name="Ternes C.M."/>
            <person name="Barbier G.G."/>
            <person name="Shrestha R.P."/>
            <person name="Stanke M."/>
            <person name="Brautigam A."/>
            <person name="Baker B.J."/>
            <person name="Banfield J.F."/>
            <person name="Garavito R.M."/>
            <person name="Carr K."/>
            <person name="Wilkerson C."/>
            <person name="Rensing S.A."/>
            <person name="Gagneul D."/>
            <person name="Dickenson N.E."/>
            <person name="Oesterhelt C."/>
            <person name="Lercher M.J."/>
            <person name="Weber A.P."/>
        </authorList>
    </citation>
    <scope>NUCLEOTIDE SEQUENCE [LARGE SCALE GENOMIC DNA]</scope>
    <source>
        <strain evidence="19">074W</strain>
    </source>
</reference>
<keyword evidence="11 15" id="KW-0275">Fatty acid biosynthesis</keyword>
<dbReference type="InterPro" id="IPR005479">
    <property type="entry name" value="CPAse_ATP-bd"/>
</dbReference>
<keyword evidence="5" id="KW-0479">Metal-binding</keyword>
<dbReference type="PROSITE" id="PS50975">
    <property type="entry name" value="ATP_GRASP"/>
    <property type="match status" value="1"/>
</dbReference>
<dbReference type="GO" id="GO:0004075">
    <property type="term" value="F:biotin carboxylase activity"/>
    <property type="evidence" value="ECO:0007669"/>
    <property type="project" value="UniProtKB-EC"/>
</dbReference>
<sequence length="549" mass="60320">MTCFTFVETFSLKVRKSNLSAFRNSFVHRFKVLPYKETCRNAFSSWRLEYGSQSNFSVPSTSLATEQHIVSSSSSALKEKLVEKGQKYKVKPIKKVLVANRGEIAVRIIRSCREMGIETVAIYSTADRNALHVALADETVCIGEPSSKKSYLDITSVLAAAEITGCLTTGADAVHPGYGFLSENSVFSSSCEEMGVTFIGPSPFAIDKMGDKSTAKETMLNAGVPCVPGSNGILSDAEEAVRIAENIGYPVLLKATAGGGGRGIKLARNSEELRSLYQMCSAEAQAAFGNGKLYLEKFVEAPRHVEIQVFADKYGNAIHLGERDCSIQRRNQKLVEEAPCPVMTEELRAKMGEAAVNAAKAINYCGAGTVEFLLSAAGEFYFMEMNTRIQVEHPITEQITGIDIVQLQLQIAEGRPLPYRQSDINLKGHAIEVRVNCEEPKDNFRPVPGQVSSLFVPGGLGIRWDSHIYPGYTIAPNYDSMIGKLIVWGPTRDQAIRKMKRALNEMNIVGVPSTIPLHRAIFNNEKFIQGKEIYTNFIETEDILSQVVG</sequence>
<keyword evidence="8 14" id="KW-0067">ATP-binding</keyword>
<evidence type="ECO:0000256" key="5">
    <source>
        <dbReference type="ARBA" id="ARBA00022723"/>
    </source>
</evidence>
<dbReference type="SUPFAM" id="SSF56059">
    <property type="entry name" value="Glutathione synthetase ATP-binding domain-like"/>
    <property type="match status" value="1"/>
</dbReference>
<keyword evidence="9" id="KW-0460">Magnesium</keyword>
<comment type="subunit">
    <text evidence="15">Acetyl-CoA carboxylase is a heterohexamer of biotin carboxyl carrier protein, biotin carboxylase and the two subunits of carboxyl transferase in a 2:2 complex.</text>
</comment>
<dbReference type="FunFam" id="3.30.1490.20:FF:000018">
    <property type="entry name" value="Biotin carboxylase"/>
    <property type="match status" value="1"/>
</dbReference>
<keyword evidence="10 15" id="KW-0443">Lipid metabolism</keyword>
<dbReference type="GO" id="GO:2001295">
    <property type="term" value="P:malonyl-CoA biosynthetic process"/>
    <property type="evidence" value="ECO:0007669"/>
    <property type="project" value="UniProtKB-UniPathway"/>
</dbReference>
<evidence type="ECO:0000256" key="10">
    <source>
        <dbReference type="ARBA" id="ARBA00023098"/>
    </source>
</evidence>
<evidence type="ECO:0000256" key="2">
    <source>
        <dbReference type="ARBA" id="ARBA00013263"/>
    </source>
</evidence>
<dbReference type="Pfam" id="PF00289">
    <property type="entry name" value="Biotin_carb_N"/>
    <property type="match status" value="1"/>
</dbReference>
<dbReference type="InterPro" id="IPR013815">
    <property type="entry name" value="ATP_grasp_subdomain_1"/>
</dbReference>
<evidence type="ECO:0000256" key="4">
    <source>
        <dbReference type="ARBA" id="ARBA00022598"/>
    </source>
</evidence>
<dbReference type="InterPro" id="IPR011054">
    <property type="entry name" value="Rudment_hybrid_motif"/>
</dbReference>
<evidence type="ECO:0000313" key="19">
    <source>
        <dbReference type="Proteomes" id="UP000030680"/>
    </source>
</evidence>
<dbReference type="Pfam" id="PF02785">
    <property type="entry name" value="Biotin_carb_C"/>
    <property type="match status" value="1"/>
</dbReference>
<keyword evidence="7 15" id="KW-0276">Fatty acid metabolism</keyword>
<dbReference type="PROSITE" id="PS50979">
    <property type="entry name" value="BC"/>
    <property type="match status" value="1"/>
</dbReference>
<evidence type="ECO:0000256" key="3">
    <source>
        <dbReference type="ARBA" id="ARBA00022516"/>
    </source>
</evidence>
<dbReference type="GO" id="GO:0046872">
    <property type="term" value="F:metal ion binding"/>
    <property type="evidence" value="ECO:0007669"/>
    <property type="project" value="UniProtKB-KW"/>
</dbReference>
<name>M2Y778_GALSU</name>
<evidence type="ECO:0000256" key="13">
    <source>
        <dbReference type="ARBA" id="ARBA00048600"/>
    </source>
</evidence>
<dbReference type="GeneID" id="17090493"/>
<keyword evidence="6 14" id="KW-0547">Nucleotide-binding</keyword>
<dbReference type="eggNOG" id="KOG0238">
    <property type="taxonomic scope" value="Eukaryota"/>
</dbReference>
<evidence type="ECO:0000313" key="18">
    <source>
        <dbReference type="EMBL" id="EME31878.1"/>
    </source>
</evidence>
<dbReference type="NCBIfam" id="TIGR00514">
    <property type="entry name" value="accC"/>
    <property type="match status" value="1"/>
</dbReference>
<dbReference type="InterPro" id="IPR005482">
    <property type="entry name" value="Biotin_COase_C"/>
</dbReference>
<dbReference type="Proteomes" id="UP000030680">
    <property type="component" value="Unassembled WGS sequence"/>
</dbReference>
<dbReference type="FunFam" id="3.40.50.20:FF:000010">
    <property type="entry name" value="Propionyl-CoA carboxylase subunit alpha"/>
    <property type="match status" value="1"/>
</dbReference>
<dbReference type="SUPFAM" id="SSF51246">
    <property type="entry name" value="Rudiment single hybrid motif"/>
    <property type="match status" value="1"/>
</dbReference>
<dbReference type="NCBIfam" id="NF006367">
    <property type="entry name" value="PRK08591.1"/>
    <property type="match status" value="1"/>
</dbReference>
<dbReference type="PANTHER" id="PTHR48095">
    <property type="entry name" value="PYRUVATE CARBOXYLASE SUBUNIT A"/>
    <property type="match status" value="1"/>
</dbReference>
<dbReference type="PANTHER" id="PTHR48095:SF2">
    <property type="entry name" value="BIOTIN CARBOXYLASE, CHLOROPLASTIC"/>
    <property type="match status" value="1"/>
</dbReference>
<evidence type="ECO:0000256" key="6">
    <source>
        <dbReference type="ARBA" id="ARBA00022741"/>
    </source>
</evidence>
<gene>
    <name evidence="18" type="ORF">Gasu_09490</name>
</gene>
<organism evidence="18 19">
    <name type="scientific">Galdieria sulphuraria</name>
    <name type="common">Red alga</name>
    <dbReference type="NCBI Taxonomy" id="130081"/>
    <lineage>
        <taxon>Eukaryota</taxon>
        <taxon>Rhodophyta</taxon>
        <taxon>Bangiophyceae</taxon>
        <taxon>Galdieriales</taxon>
        <taxon>Galdieriaceae</taxon>
        <taxon>Galdieria</taxon>
    </lineage>
</organism>
<dbReference type="GO" id="GO:0006633">
    <property type="term" value="P:fatty acid biosynthetic process"/>
    <property type="evidence" value="ECO:0007669"/>
    <property type="project" value="UniProtKB-KW"/>
</dbReference>
<dbReference type="UniPathway" id="UPA00655">
    <property type="reaction ID" value="UER00711"/>
</dbReference>
<dbReference type="KEGG" id="gsl:Gasu_09490"/>
<evidence type="ECO:0000256" key="15">
    <source>
        <dbReference type="RuleBase" id="RU365063"/>
    </source>
</evidence>
<dbReference type="GO" id="GO:0005524">
    <property type="term" value="F:ATP binding"/>
    <property type="evidence" value="ECO:0007669"/>
    <property type="project" value="UniProtKB-UniRule"/>
</dbReference>
<keyword evidence="19" id="KW-1185">Reference proteome</keyword>
<dbReference type="EC" id="6.3.4.14" evidence="2 15"/>
<evidence type="ECO:0000256" key="9">
    <source>
        <dbReference type="ARBA" id="ARBA00022842"/>
    </source>
</evidence>
<dbReference type="Gene3D" id="3.30.1490.20">
    <property type="entry name" value="ATP-grasp fold, A domain"/>
    <property type="match status" value="1"/>
</dbReference>
<keyword evidence="12 15" id="KW-0092">Biotin</keyword>
<dbReference type="Gramene" id="EME31878">
    <property type="protein sequence ID" value="EME31878"/>
    <property type="gene ID" value="Gasu_09490"/>
</dbReference>
<evidence type="ECO:0000256" key="7">
    <source>
        <dbReference type="ARBA" id="ARBA00022832"/>
    </source>
</evidence>
<evidence type="ECO:0000256" key="12">
    <source>
        <dbReference type="ARBA" id="ARBA00023267"/>
    </source>
</evidence>
<evidence type="ECO:0000256" key="14">
    <source>
        <dbReference type="PROSITE-ProRule" id="PRU00409"/>
    </source>
</evidence>
<evidence type="ECO:0000256" key="8">
    <source>
        <dbReference type="ARBA" id="ARBA00022840"/>
    </source>
</evidence>
<dbReference type="PROSITE" id="PS00866">
    <property type="entry name" value="CPSASE_1"/>
    <property type="match status" value="1"/>
</dbReference>
<evidence type="ECO:0000256" key="1">
    <source>
        <dbReference type="ARBA" id="ARBA00003761"/>
    </source>
</evidence>
<proteinExistence type="predicted"/>
<dbReference type="InterPro" id="IPR005481">
    <property type="entry name" value="BC-like_N"/>
</dbReference>
<feature type="domain" description="ATP-grasp" evidence="16">
    <location>
        <begin position="216"/>
        <end position="413"/>
    </location>
</feature>
<dbReference type="InterPro" id="IPR016185">
    <property type="entry name" value="PreATP-grasp_dom_sf"/>
</dbReference>
<dbReference type="Gene3D" id="3.40.50.20">
    <property type="match status" value="1"/>
</dbReference>
<protein>
    <recommendedName>
        <fullName evidence="2 15">Biotin carboxylase</fullName>
        <ecNumber evidence="2 15">6.3.4.14</ecNumber>
    </recommendedName>
    <alternativeName>
        <fullName evidence="15">Acetyl-coenzyme A carboxylase biotin carboxylase subunit A</fullName>
    </alternativeName>
</protein>
<dbReference type="InterPro" id="IPR051602">
    <property type="entry name" value="ACC_Biotin_Carboxylase"/>
</dbReference>
<dbReference type="InterPro" id="IPR004549">
    <property type="entry name" value="Acetyl_CoA_COase_biotin_COase"/>
</dbReference>
<keyword evidence="3 15" id="KW-0444">Lipid biosynthesis</keyword>
<dbReference type="Pfam" id="PF02786">
    <property type="entry name" value="CPSase_L_D2"/>
    <property type="match status" value="1"/>
</dbReference>
<dbReference type="Gene3D" id="3.30.470.20">
    <property type="entry name" value="ATP-grasp fold, B domain"/>
    <property type="match status" value="1"/>
</dbReference>
<evidence type="ECO:0000256" key="11">
    <source>
        <dbReference type="ARBA" id="ARBA00023160"/>
    </source>
</evidence>
<comment type="catalytic activity">
    <reaction evidence="13 15">
        <text>N(6)-biotinyl-L-lysyl-[protein] + hydrogencarbonate + ATP = N(6)-carboxybiotinyl-L-lysyl-[protein] + ADP + phosphate + H(+)</text>
        <dbReference type="Rhea" id="RHEA:13501"/>
        <dbReference type="Rhea" id="RHEA-COMP:10505"/>
        <dbReference type="Rhea" id="RHEA-COMP:10506"/>
        <dbReference type="ChEBI" id="CHEBI:15378"/>
        <dbReference type="ChEBI" id="CHEBI:17544"/>
        <dbReference type="ChEBI" id="CHEBI:30616"/>
        <dbReference type="ChEBI" id="CHEBI:43474"/>
        <dbReference type="ChEBI" id="CHEBI:83144"/>
        <dbReference type="ChEBI" id="CHEBI:83145"/>
        <dbReference type="ChEBI" id="CHEBI:456216"/>
        <dbReference type="EC" id="6.3.4.14"/>
    </reaction>
</comment>
<dbReference type="SUPFAM" id="SSF52440">
    <property type="entry name" value="PreATP-grasp domain"/>
    <property type="match status" value="1"/>
</dbReference>
<comment type="pathway">
    <text evidence="15">Lipid metabolism; malonyl-CoA biosynthesis; malonyl-CoA from acetyl-CoA: step 1/1.</text>
</comment>